<feature type="chain" id="PRO_5015752864" evidence="1">
    <location>
        <begin position="35"/>
        <end position="283"/>
    </location>
</feature>
<feature type="signal peptide" evidence="1">
    <location>
        <begin position="1"/>
        <end position="34"/>
    </location>
</feature>
<evidence type="ECO:0000313" key="3">
    <source>
        <dbReference type="Proteomes" id="UP000238823"/>
    </source>
</evidence>
<gene>
    <name evidence="2" type="ORF">ENSA7_09880</name>
</gene>
<name>A0A2S9YW30_9BACT</name>
<sequence>MRQTIRNASCATLLATLTAALAAAVSLAPSAADATEGGVNVLILKEHGVGSAASAQQYVDNLIAHVARQNKWPSAAGQYLTSRATANQWIGANNPHYGILSLAAFLDLRGKHKLEVIGSAEVSGGGGRQYFVVSASETSLAGCKGKTLGTDHGDDTKFIDKVVGRSDFSLSDFTVEDTRRPMKTVNAVARGEVACALIDDAQLASLPKADGGAAVKTVWSSRQLPEMAVVAFPSAPASEKASFKKTLAAVCSGDGAAACKEVGLRSLEAASESAYADVITDYQ</sequence>
<proteinExistence type="predicted"/>
<dbReference type="Pfam" id="PF12974">
    <property type="entry name" value="Phosphonate-bd"/>
    <property type="match status" value="1"/>
</dbReference>
<dbReference type="EMBL" id="PVNL01000029">
    <property type="protein sequence ID" value="PRQ09296.1"/>
    <property type="molecule type" value="Genomic_DNA"/>
</dbReference>
<protein>
    <submittedName>
        <fullName evidence="2">ABC transporter, phosphonate, periplasmic substrate-binding protein</fullName>
    </submittedName>
</protein>
<dbReference type="Proteomes" id="UP000238823">
    <property type="component" value="Unassembled WGS sequence"/>
</dbReference>
<evidence type="ECO:0000313" key="2">
    <source>
        <dbReference type="EMBL" id="PRQ09296.1"/>
    </source>
</evidence>
<evidence type="ECO:0000256" key="1">
    <source>
        <dbReference type="SAM" id="SignalP"/>
    </source>
</evidence>
<keyword evidence="1" id="KW-0732">Signal</keyword>
<accession>A0A2S9YW30</accession>
<organism evidence="2 3">
    <name type="scientific">Enhygromyxa salina</name>
    <dbReference type="NCBI Taxonomy" id="215803"/>
    <lineage>
        <taxon>Bacteria</taxon>
        <taxon>Pseudomonadati</taxon>
        <taxon>Myxococcota</taxon>
        <taxon>Polyangia</taxon>
        <taxon>Nannocystales</taxon>
        <taxon>Nannocystaceae</taxon>
        <taxon>Enhygromyxa</taxon>
    </lineage>
</organism>
<dbReference type="AlphaFoldDB" id="A0A2S9YW30"/>
<reference evidence="2 3" key="1">
    <citation type="submission" date="2018-03" db="EMBL/GenBank/DDBJ databases">
        <title>Draft Genome Sequences of the Obligatory Marine Myxobacteria Enhygromyxa salina SWB007.</title>
        <authorList>
            <person name="Poehlein A."/>
            <person name="Moghaddam J.A."/>
            <person name="Harms H."/>
            <person name="Alanjari M."/>
            <person name="Koenig G.M."/>
            <person name="Daniel R."/>
            <person name="Schaeberle T.F."/>
        </authorList>
    </citation>
    <scope>NUCLEOTIDE SEQUENCE [LARGE SCALE GENOMIC DNA]</scope>
    <source>
        <strain evidence="2 3">SWB007</strain>
    </source>
</reference>
<comment type="caution">
    <text evidence="2">The sequence shown here is derived from an EMBL/GenBank/DDBJ whole genome shotgun (WGS) entry which is preliminary data.</text>
</comment>